<dbReference type="OrthoDB" id="676275at2"/>
<gene>
    <name evidence="1" type="ORF">SAMN05421769_0976</name>
</gene>
<dbReference type="EMBL" id="FSRQ01000001">
    <property type="protein sequence ID" value="SIN90116.1"/>
    <property type="molecule type" value="Genomic_DNA"/>
</dbReference>
<dbReference type="AlphaFoldDB" id="A0A1N6F4H6"/>
<dbReference type="Proteomes" id="UP000184782">
    <property type="component" value="Unassembled WGS sequence"/>
</dbReference>
<organism evidence="1 2">
    <name type="scientific">Chryseobacterium scophthalmum</name>
    <dbReference type="NCBI Taxonomy" id="59733"/>
    <lineage>
        <taxon>Bacteria</taxon>
        <taxon>Pseudomonadati</taxon>
        <taxon>Bacteroidota</taxon>
        <taxon>Flavobacteriia</taxon>
        <taxon>Flavobacteriales</taxon>
        <taxon>Weeksellaceae</taxon>
        <taxon>Chryseobacterium group</taxon>
        <taxon>Chryseobacterium</taxon>
    </lineage>
</organism>
<reference evidence="2" key="1">
    <citation type="submission" date="2016-12" db="EMBL/GenBank/DDBJ databases">
        <authorList>
            <person name="Varghese N."/>
            <person name="Submissions S."/>
        </authorList>
    </citation>
    <scope>NUCLEOTIDE SEQUENCE [LARGE SCALE GENOMIC DNA]</scope>
    <source>
        <strain evidence="2">DSM 16779</strain>
    </source>
</reference>
<keyword evidence="2" id="KW-1185">Reference proteome</keyword>
<name>A0A1N6F4H6_9FLAO</name>
<dbReference type="RefSeq" id="WP_074229192.1">
    <property type="nucleotide sequence ID" value="NZ_FSRQ01000001.1"/>
</dbReference>
<accession>A0A1N6F4H6</accession>
<dbReference type="STRING" id="59733.SAMN05421769_0976"/>
<proteinExistence type="predicted"/>
<sequence length="197" mass="23493">MKQKFILIILISSFNLFSSQEKFDYFDIPLEMKSRESYGNVKCDSLYYTKDIDGESIDQAIEILTKTNKFEKDYGKKNYFSISKSEREYLISELNKLKTFLWNDHLFPNSKALYFKDLIIDHGLIQNFPTKEEQLMCSIVYSFSKPIYFRNNKYALIFYAETYEDHQSINFNIYDVNSVRIPTEELASIYHTNRNLK</sequence>
<evidence type="ECO:0000313" key="1">
    <source>
        <dbReference type="EMBL" id="SIN90116.1"/>
    </source>
</evidence>
<evidence type="ECO:0000313" key="2">
    <source>
        <dbReference type="Proteomes" id="UP000184782"/>
    </source>
</evidence>
<protein>
    <submittedName>
        <fullName evidence="1">Uncharacterized protein</fullName>
    </submittedName>
</protein>